<dbReference type="GO" id="GO:0006890">
    <property type="term" value="P:retrograde vesicle-mediated transport, Golgi to endoplasmic reticulum"/>
    <property type="evidence" value="ECO:0007669"/>
    <property type="project" value="TreeGrafter"/>
</dbReference>
<keyword evidence="3 6" id="KW-0812">Transmembrane</keyword>
<evidence type="ECO:0000256" key="3">
    <source>
        <dbReference type="ARBA" id="ARBA00022692"/>
    </source>
</evidence>
<keyword evidence="4 6" id="KW-1133">Transmembrane helix</keyword>
<organism evidence="7 8">
    <name type="scientific">Olpidium bornovanus</name>
    <dbReference type="NCBI Taxonomy" id="278681"/>
    <lineage>
        <taxon>Eukaryota</taxon>
        <taxon>Fungi</taxon>
        <taxon>Fungi incertae sedis</taxon>
        <taxon>Olpidiomycota</taxon>
        <taxon>Olpidiomycotina</taxon>
        <taxon>Olpidiomycetes</taxon>
        <taxon>Olpidiales</taxon>
        <taxon>Olpidiaceae</taxon>
        <taxon>Olpidium</taxon>
    </lineage>
</organism>
<evidence type="ECO:0000256" key="2">
    <source>
        <dbReference type="ARBA" id="ARBA00006070"/>
    </source>
</evidence>
<evidence type="ECO:0000256" key="1">
    <source>
        <dbReference type="ARBA" id="ARBA00004141"/>
    </source>
</evidence>
<dbReference type="AlphaFoldDB" id="A0A8H8DLE4"/>
<dbReference type="PANTHER" id="PTHR10743">
    <property type="entry name" value="PROTEIN RER1"/>
    <property type="match status" value="1"/>
</dbReference>
<name>A0A8H8DLE4_9FUNG</name>
<dbReference type="GO" id="GO:0005783">
    <property type="term" value="C:endoplasmic reticulum"/>
    <property type="evidence" value="ECO:0007669"/>
    <property type="project" value="GOC"/>
</dbReference>
<dbReference type="Proteomes" id="UP000673691">
    <property type="component" value="Unassembled WGS sequence"/>
</dbReference>
<gene>
    <name evidence="7" type="ORF">BJ554DRAFT_4398</name>
</gene>
<comment type="similarity">
    <text evidence="2">Belongs to the RER1 family.</text>
</comment>
<dbReference type="GO" id="GO:0000139">
    <property type="term" value="C:Golgi membrane"/>
    <property type="evidence" value="ECO:0007669"/>
    <property type="project" value="TreeGrafter"/>
</dbReference>
<reference evidence="7 8" key="1">
    <citation type="journal article" name="Sci. Rep.">
        <title>Genome-scale phylogenetic analyses confirm Olpidium as the closest living zoosporic fungus to the non-flagellated, terrestrial fungi.</title>
        <authorList>
            <person name="Chang Y."/>
            <person name="Rochon D."/>
            <person name="Sekimoto S."/>
            <person name="Wang Y."/>
            <person name="Chovatia M."/>
            <person name="Sandor L."/>
            <person name="Salamov A."/>
            <person name="Grigoriev I.V."/>
            <person name="Stajich J.E."/>
            <person name="Spatafora J.W."/>
        </authorList>
    </citation>
    <scope>NUCLEOTIDE SEQUENCE [LARGE SCALE GENOMIC DNA]</scope>
    <source>
        <strain evidence="7">S191</strain>
    </source>
</reference>
<evidence type="ECO:0000256" key="6">
    <source>
        <dbReference type="SAM" id="Phobius"/>
    </source>
</evidence>
<keyword evidence="5 6" id="KW-0472">Membrane</keyword>
<protein>
    <submittedName>
        <fullName evidence="7">Rer1 family-domain-containing protein</fullName>
    </submittedName>
</protein>
<dbReference type="Pfam" id="PF03248">
    <property type="entry name" value="Rer1"/>
    <property type="match status" value="1"/>
</dbReference>
<evidence type="ECO:0000256" key="5">
    <source>
        <dbReference type="ARBA" id="ARBA00023136"/>
    </source>
</evidence>
<comment type="subcellular location">
    <subcellularLocation>
        <location evidence="1">Membrane</location>
        <topology evidence="1">Multi-pass membrane protein</topology>
    </subcellularLocation>
</comment>
<dbReference type="OrthoDB" id="448250at2759"/>
<keyword evidence="8" id="KW-1185">Reference proteome</keyword>
<sequence length="197" mass="21896">MATLVLLIGFCARILYIRGKGYNEDDETNYLTDAFYIVAYAYFIYALNLFLAFLTPRFDPAAQASELSTTGKSESGGDTAILPVKGDDEFRPFVRRLPEFKFWWGRTGVWLLFEYPKIIPIGVPSVSPSTGSCLTEVFAAPVTVVRTEQAFCDQGHPDRLHLPAHPAAERAGILADPGRLLRHSLHADHEAANQAYD</sequence>
<dbReference type="PANTHER" id="PTHR10743:SF0">
    <property type="entry name" value="PROTEIN RER1"/>
    <property type="match status" value="1"/>
</dbReference>
<proteinExistence type="inferred from homology"/>
<evidence type="ECO:0000313" key="7">
    <source>
        <dbReference type="EMBL" id="KAG5462620.1"/>
    </source>
</evidence>
<dbReference type="EMBL" id="JAEFCI010001886">
    <property type="protein sequence ID" value="KAG5462620.1"/>
    <property type="molecule type" value="Genomic_DNA"/>
</dbReference>
<feature type="transmembrane region" description="Helical" evidence="6">
    <location>
        <begin position="35"/>
        <end position="54"/>
    </location>
</feature>
<accession>A0A8H8DLE4</accession>
<dbReference type="GO" id="GO:0006621">
    <property type="term" value="P:protein retention in ER lumen"/>
    <property type="evidence" value="ECO:0007669"/>
    <property type="project" value="TreeGrafter"/>
</dbReference>
<dbReference type="InterPro" id="IPR004932">
    <property type="entry name" value="Rer1"/>
</dbReference>
<evidence type="ECO:0000313" key="8">
    <source>
        <dbReference type="Proteomes" id="UP000673691"/>
    </source>
</evidence>
<comment type="caution">
    <text evidence="7">The sequence shown here is derived from an EMBL/GenBank/DDBJ whole genome shotgun (WGS) entry which is preliminary data.</text>
</comment>
<evidence type="ECO:0000256" key="4">
    <source>
        <dbReference type="ARBA" id="ARBA00022989"/>
    </source>
</evidence>